<gene>
    <name evidence="1" type="ORF">N7G274_003249</name>
</gene>
<keyword evidence="2" id="KW-1185">Reference proteome</keyword>
<sequence>MTERDGVFQIIVLISRVQLPIRRARLMADDREWHDQGSEGHWWKCGRTKAGKKVEGGQFTFSSFFLDIGHSRNEADHLAVNVGVCFPPLLSMNAAIFAVRLLWIEDNSTQQRPKRDNAIREDAILGRWLTMSLLEFATQSKDTAPKKKCHVFEGNKSVNARVEM</sequence>
<reference evidence="1 2" key="1">
    <citation type="submission" date="2024-09" db="EMBL/GenBank/DDBJ databases">
        <title>Rethinking Asexuality: The Enigmatic Case of Functional Sexual Genes in Lepraria (Stereocaulaceae).</title>
        <authorList>
            <person name="Doellman M."/>
            <person name="Sun Y."/>
            <person name="Barcenas-Pena A."/>
            <person name="Lumbsch H.T."/>
            <person name="Grewe F."/>
        </authorList>
    </citation>
    <scope>NUCLEOTIDE SEQUENCE [LARGE SCALE GENOMIC DNA]</scope>
    <source>
        <strain evidence="1 2">Mercado 3170</strain>
    </source>
</reference>
<name>A0ABR4ADA3_9LECA</name>
<evidence type="ECO:0000313" key="2">
    <source>
        <dbReference type="Proteomes" id="UP001590950"/>
    </source>
</evidence>
<dbReference type="EMBL" id="JBEFKJ010000010">
    <property type="protein sequence ID" value="KAL2043730.1"/>
    <property type="molecule type" value="Genomic_DNA"/>
</dbReference>
<accession>A0ABR4ADA3</accession>
<proteinExistence type="predicted"/>
<comment type="caution">
    <text evidence="1">The sequence shown here is derived from an EMBL/GenBank/DDBJ whole genome shotgun (WGS) entry which is preliminary data.</text>
</comment>
<evidence type="ECO:0000313" key="1">
    <source>
        <dbReference type="EMBL" id="KAL2043730.1"/>
    </source>
</evidence>
<protein>
    <submittedName>
        <fullName evidence="1">Uncharacterized protein</fullName>
    </submittedName>
</protein>
<dbReference type="Proteomes" id="UP001590950">
    <property type="component" value="Unassembled WGS sequence"/>
</dbReference>
<organism evidence="1 2">
    <name type="scientific">Stereocaulon virgatum</name>
    <dbReference type="NCBI Taxonomy" id="373712"/>
    <lineage>
        <taxon>Eukaryota</taxon>
        <taxon>Fungi</taxon>
        <taxon>Dikarya</taxon>
        <taxon>Ascomycota</taxon>
        <taxon>Pezizomycotina</taxon>
        <taxon>Lecanoromycetes</taxon>
        <taxon>OSLEUM clade</taxon>
        <taxon>Lecanoromycetidae</taxon>
        <taxon>Lecanorales</taxon>
        <taxon>Lecanorineae</taxon>
        <taxon>Stereocaulaceae</taxon>
        <taxon>Stereocaulon</taxon>
    </lineage>
</organism>